<gene>
    <name evidence="1" type="ORF">TTAC_LOCUS8831</name>
</gene>
<protein>
    <submittedName>
        <fullName evidence="1 3">Uncharacterized protein</fullName>
    </submittedName>
</protein>
<name>A0A0R3X5T3_HYDTA</name>
<dbReference type="Proteomes" id="UP000274429">
    <property type="component" value="Unassembled WGS sequence"/>
</dbReference>
<organism evidence="3">
    <name type="scientific">Hydatigena taeniaeformis</name>
    <name type="common">Feline tapeworm</name>
    <name type="synonym">Taenia taeniaeformis</name>
    <dbReference type="NCBI Taxonomy" id="6205"/>
    <lineage>
        <taxon>Eukaryota</taxon>
        <taxon>Metazoa</taxon>
        <taxon>Spiralia</taxon>
        <taxon>Lophotrochozoa</taxon>
        <taxon>Platyhelminthes</taxon>
        <taxon>Cestoda</taxon>
        <taxon>Eucestoda</taxon>
        <taxon>Cyclophyllidea</taxon>
        <taxon>Taeniidae</taxon>
        <taxon>Hydatigera</taxon>
    </lineage>
</organism>
<dbReference type="WBParaSite" id="TTAC_0000884601-mRNA-1">
    <property type="protein sequence ID" value="TTAC_0000884601-mRNA-1"/>
    <property type="gene ID" value="TTAC_0000884601"/>
</dbReference>
<keyword evidence="2" id="KW-1185">Reference proteome</keyword>
<dbReference type="OrthoDB" id="6252883at2759"/>
<proteinExistence type="predicted"/>
<sequence>MARITSNIIDAFPDYYPVSYATAIDELRQCCHRCSGDVSLFNNVVLLMNEMQSINPEGLHCLFSIDRLSGLFVPASDPPSSASSAS</sequence>
<evidence type="ECO:0000313" key="2">
    <source>
        <dbReference type="Proteomes" id="UP000274429"/>
    </source>
</evidence>
<evidence type="ECO:0000313" key="3">
    <source>
        <dbReference type="WBParaSite" id="TTAC_0000884601-mRNA-1"/>
    </source>
</evidence>
<dbReference type="EMBL" id="UYWX01020601">
    <property type="protein sequence ID" value="VDM33489.1"/>
    <property type="molecule type" value="Genomic_DNA"/>
</dbReference>
<accession>A0A0R3X5T3</accession>
<reference evidence="3" key="1">
    <citation type="submission" date="2017-02" db="UniProtKB">
        <authorList>
            <consortium name="WormBaseParasite"/>
        </authorList>
    </citation>
    <scope>IDENTIFICATION</scope>
</reference>
<dbReference type="AlphaFoldDB" id="A0A0R3X5T3"/>
<reference evidence="1 2" key="2">
    <citation type="submission" date="2018-11" db="EMBL/GenBank/DDBJ databases">
        <authorList>
            <consortium name="Pathogen Informatics"/>
        </authorList>
    </citation>
    <scope>NUCLEOTIDE SEQUENCE [LARGE SCALE GENOMIC DNA]</scope>
</reference>
<evidence type="ECO:0000313" key="1">
    <source>
        <dbReference type="EMBL" id="VDM33489.1"/>
    </source>
</evidence>